<dbReference type="InterPro" id="IPR036291">
    <property type="entry name" value="NAD(P)-bd_dom_sf"/>
</dbReference>
<reference evidence="4" key="1">
    <citation type="journal article" date="2014" name="Int. J. Syst. Evol. Microbiol.">
        <title>Complete genome sequence of Corynebacterium casei LMG S-19264T (=DSM 44701T), isolated from a smear-ripened cheese.</title>
        <authorList>
            <consortium name="US DOE Joint Genome Institute (JGI-PGF)"/>
            <person name="Walter F."/>
            <person name="Albersmeier A."/>
            <person name="Kalinowski J."/>
            <person name="Ruckert C."/>
        </authorList>
    </citation>
    <scope>NUCLEOTIDE SEQUENCE</scope>
    <source>
        <strain evidence="4">CCM 7905</strain>
    </source>
</reference>
<evidence type="ECO:0000259" key="3">
    <source>
        <dbReference type="Pfam" id="PF14833"/>
    </source>
</evidence>
<dbReference type="RefSeq" id="WP_188547880.1">
    <property type="nucleotide sequence ID" value="NZ_BMCU01000008.1"/>
</dbReference>
<dbReference type="InterPro" id="IPR013328">
    <property type="entry name" value="6PGD_dom2"/>
</dbReference>
<gene>
    <name evidence="4" type="ORF">GCM10007304_48300</name>
</gene>
<dbReference type="AlphaFoldDB" id="A0A917G8P9"/>
<dbReference type="InterPro" id="IPR029154">
    <property type="entry name" value="HIBADH-like_NADP-bd"/>
</dbReference>
<accession>A0A917G8P9</accession>
<dbReference type="SUPFAM" id="SSF51735">
    <property type="entry name" value="NAD(P)-binding Rossmann-fold domains"/>
    <property type="match status" value="1"/>
</dbReference>
<comment type="caution">
    <text evidence="4">The sequence shown here is derived from an EMBL/GenBank/DDBJ whole genome shotgun (WGS) entry which is preliminary data.</text>
</comment>
<feature type="domain" description="AB hydrolase-1" evidence="1">
    <location>
        <begin position="321"/>
        <end position="482"/>
    </location>
</feature>
<dbReference type="Pfam" id="PF03446">
    <property type="entry name" value="NAD_binding_2"/>
    <property type="match status" value="1"/>
</dbReference>
<dbReference type="SUPFAM" id="SSF48179">
    <property type="entry name" value="6-phosphogluconate dehydrogenase C-terminal domain-like"/>
    <property type="match status" value="1"/>
</dbReference>
<reference evidence="4" key="2">
    <citation type="submission" date="2020-09" db="EMBL/GenBank/DDBJ databases">
        <authorList>
            <person name="Sun Q."/>
            <person name="Sedlacek I."/>
        </authorList>
    </citation>
    <scope>NUCLEOTIDE SEQUENCE</scope>
    <source>
        <strain evidence="4">CCM 7905</strain>
    </source>
</reference>
<evidence type="ECO:0000259" key="1">
    <source>
        <dbReference type="Pfam" id="PF00561"/>
    </source>
</evidence>
<dbReference type="GO" id="GO:0003824">
    <property type="term" value="F:catalytic activity"/>
    <property type="evidence" value="ECO:0007669"/>
    <property type="project" value="UniProtKB-ARBA"/>
</dbReference>
<dbReference type="Pfam" id="PF00561">
    <property type="entry name" value="Abhydrolase_1"/>
    <property type="match status" value="1"/>
</dbReference>
<dbReference type="GO" id="GO:0050661">
    <property type="term" value="F:NADP binding"/>
    <property type="evidence" value="ECO:0007669"/>
    <property type="project" value="InterPro"/>
</dbReference>
<dbReference type="Gene3D" id="3.40.50.1820">
    <property type="entry name" value="alpha/beta hydrolase"/>
    <property type="match status" value="1"/>
</dbReference>
<sequence length="596" mass="61656">MTLSIGFVGLGRMGRPMVAALQRAGFSVSSYDRSPEARSATPGSVDTLADVTGDVVVLMLPNSEIVESVLADPTFAAVRSGTVVIDMSSSEPASTCRLGEQLAAVGVHYLDAPVSGGVPRAENASLTVMAGGPSDVLERVRTVLDALGTVTHVGELGAGHAIKACNNVLVGVTLLASVEVLGIVRAFGVDPAVAFEVINNSTGRSWSSEHKVPTFVLTEQYRSGFGLGLLAKDMGIAVGLADGLGVEHELLASATDMWRRADAELSGDADHTSIAEWVAAQPVFVTRCVVTTVEQRWILDPDHTDAAMFVETRALDFTRGPSVVLVHGGGGQGTDWGTTPDGRAGWADLLVEQGFRVHVVDRPGHGRSPGRTPAPAALAMTARVFAPGARPEHTHSPEHTQWPGPGGVDDLAVRILAASATGLPADLVAAQRVEARLLGTLLEEIGPSAVVAHSLGACAAWLVAESRPDLVSAVVALEPAGPPYLDMPGTPLRLPAGITAAPLFHGARATGLTSVPVAIVEGDTSPMGAACGPVADFLRQAGVTVDHIVLAERGLRGNGHGLALELNNREVLGVVLDWIAANARTPSQLPETGEHS</sequence>
<dbReference type="GO" id="GO:0051287">
    <property type="term" value="F:NAD binding"/>
    <property type="evidence" value="ECO:0007669"/>
    <property type="project" value="InterPro"/>
</dbReference>
<dbReference type="Pfam" id="PF14833">
    <property type="entry name" value="NAD_binding_11"/>
    <property type="match status" value="1"/>
</dbReference>
<proteinExistence type="predicted"/>
<dbReference type="InterPro" id="IPR006115">
    <property type="entry name" value="6PGDH_NADP-bd"/>
</dbReference>
<dbReference type="EMBL" id="BMCU01000008">
    <property type="protein sequence ID" value="GGG28770.1"/>
    <property type="molecule type" value="Genomic_DNA"/>
</dbReference>
<dbReference type="Proteomes" id="UP000654257">
    <property type="component" value="Unassembled WGS sequence"/>
</dbReference>
<dbReference type="SUPFAM" id="SSF53474">
    <property type="entry name" value="alpha/beta-Hydrolases"/>
    <property type="match status" value="1"/>
</dbReference>
<protein>
    <recommendedName>
        <fullName evidence="6">3-hydroxyisobutyrate dehydrogenase</fullName>
    </recommendedName>
</protein>
<dbReference type="Gene3D" id="1.10.1040.10">
    <property type="entry name" value="N-(1-d-carboxylethyl)-l-norvaline Dehydrogenase, domain 2"/>
    <property type="match status" value="1"/>
</dbReference>
<evidence type="ECO:0008006" key="6">
    <source>
        <dbReference type="Google" id="ProtNLM"/>
    </source>
</evidence>
<name>A0A917G8P9_9NOCA</name>
<keyword evidence="5" id="KW-1185">Reference proteome</keyword>
<organism evidence="4 5">
    <name type="scientific">Rhodococcoides trifolii</name>
    <dbReference type="NCBI Taxonomy" id="908250"/>
    <lineage>
        <taxon>Bacteria</taxon>
        <taxon>Bacillati</taxon>
        <taxon>Actinomycetota</taxon>
        <taxon>Actinomycetes</taxon>
        <taxon>Mycobacteriales</taxon>
        <taxon>Nocardiaceae</taxon>
        <taxon>Rhodococcoides</taxon>
    </lineage>
</organism>
<evidence type="ECO:0000259" key="2">
    <source>
        <dbReference type="Pfam" id="PF03446"/>
    </source>
</evidence>
<evidence type="ECO:0000313" key="4">
    <source>
        <dbReference type="EMBL" id="GGG28770.1"/>
    </source>
</evidence>
<feature type="domain" description="3-hydroxyisobutyrate dehydrogenase-like NAD-binding" evidence="3">
    <location>
        <begin position="157"/>
        <end position="277"/>
    </location>
</feature>
<dbReference type="PANTHER" id="PTHR43060">
    <property type="entry name" value="3-HYDROXYISOBUTYRATE DEHYDROGENASE-LIKE 1, MITOCHONDRIAL-RELATED"/>
    <property type="match status" value="1"/>
</dbReference>
<feature type="domain" description="6-phosphogluconate dehydrogenase NADP-binding" evidence="2">
    <location>
        <begin position="4"/>
        <end position="154"/>
    </location>
</feature>
<dbReference type="Gene3D" id="3.40.50.720">
    <property type="entry name" value="NAD(P)-binding Rossmann-like Domain"/>
    <property type="match status" value="1"/>
</dbReference>
<dbReference type="InterPro" id="IPR008927">
    <property type="entry name" value="6-PGluconate_DH-like_C_sf"/>
</dbReference>
<evidence type="ECO:0000313" key="5">
    <source>
        <dbReference type="Proteomes" id="UP000654257"/>
    </source>
</evidence>
<dbReference type="InterPro" id="IPR029058">
    <property type="entry name" value="AB_hydrolase_fold"/>
</dbReference>
<dbReference type="PANTHER" id="PTHR43060:SF15">
    <property type="entry name" value="3-HYDROXYISOBUTYRATE DEHYDROGENASE-LIKE 1, MITOCHONDRIAL-RELATED"/>
    <property type="match status" value="1"/>
</dbReference>
<dbReference type="InterPro" id="IPR000073">
    <property type="entry name" value="AB_hydrolase_1"/>
</dbReference>